<comment type="caution">
    <text evidence="1">The sequence shown here is derived from an EMBL/GenBank/DDBJ whole genome shotgun (WGS) entry which is preliminary data.</text>
</comment>
<protein>
    <submittedName>
        <fullName evidence="1">Uncharacterized protein</fullName>
    </submittedName>
</protein>
<reference evidence="1 2" key="1">
    <citation type="submission" date="2016-03" db="EMBL/GenBank/DDBJ databases">
        <title>EvidentialGene: Evidence-directed Construction of Genes on Genomes.</title>
        <authorList>
            <person name="Gilbert D.G."/>
            <person name="Choi J.-H."/>
            <person name="Mockaitis K."/>
            <person name="Colbourne J."/>
            <person name="Pfrender M."/>
        </authorList>
    </citation>
    <scope>NUCLEOTIDE SEQUENCE [LARGE SCALE GENOMIC DNA]</scope>
    <source>
        <strain evidence="1 2">Xinb3</strain>
        <tissue evidence="1">Complete organism</tissue>
    </source>
</reference>
<proteinExistence type="predicted"/>
<keyword evidence="2" id="KW-1185">Reference proteome</keyword>
<name>A0A164LGC6_9CRUS</name>
<gene>
    <name evidence="1" type="ORF">APZ42_033046</name>
</gene>
<organism evidence="1 2">
    <name type="scientific">Daphnia magna</name>
    <dbReference type="NCBI Taxonomy" id="35525"/>
    <lineage>
        <taxon>Eukaryota</taxon>
        <taxon>Metazoa</taxon>
        <taxon>Ecdysozoa</taxon>
        <taxon>Arthropoda</taxon>
        <taxon>Crustacea</taxon>
        <taxon>Branchiopoda</taxon>
        <taxon>Diplostraca</taxon>
        <taxon>Cladocera</taxon>
        <taxon>Anomopoda</taxon>
        <taxon>Daphniidae</taxon>
        <taxon>Daphnia</taxon>
    </lineage>
</organism>
<evidence type="ECO:0000313" key="2">
    <source>
        <dbReference type="Proteomes" id="UP000076858"/>
    </source>
</evidence>
<dbReference type="Proteomes" id="UP000076858">
    <property type="component" value="Unassembled WGS sequence"/>
</dbReference>
<dbReference type="AlphaFoldDB" id="A0A164LGC6"/>
<evidence type="ECO:0000313" key="1">
    <source>
        <dbReference type="EMBL" id="KZS04084.1"/>
    </source>
</evidence>
<dbReference type="EMBL" id="LRGB01003134">
    <property type="protein sequence ID" value="KZS04084.1"/>
    <property type="molecule type" value="Genomic_DNA"/>
</dbReference>
<accession>A0A164LGC6</accession>
<sequence>MTIKQDTHKTTSFPESYQQGFVVLEPKNRHRLQTLNQFHPSIETPLGFPFSDSSYSFL</sequence>